<dbReference type="SUPFAM" id="SSF46934">
    <property type="entry name" value="UBA-like"/>
    <property type="match status" value="1"/>
</dbReference>
<comment type="caution">
    <text evidence="3">The sequence shown here is derived from an EMBL/GenBank/DDBJ whole genome shotgun (WGS) entry which is preliminary data.</text>
</comment>
<accession>A0ABN9UL56</accession>
<dbReference type="SUPFAM" id="SSF50044">
    <property type="entry name" value="SH3-domain"/>
    <property type="match status" value="1"/>
</dbReference>
<proteinExistence type="predicted"/>
<dbReference type="Gene3D" id="1.10.8.10">
    <property type="entry name" value="DNA helicase RuvA subunit, C-terminal domain"/>
    <property type="match status" value="1"/>
</dbReference>
<feature type="compositionally biased region" description="Low complexity" evidence="1">
    <location>
        <begin position="1"/>
        <end position="15"/>
    </location>
</feature>
<dbReference type="InterPro" id="IPR036028">
    <property type="entry name" value="SH3-like_dom_sf"/>
</dbReference>
<reference evidence="3" key="1">
    <citation type="submission" date="2023-10" db="EMBL/GenBank/DDBJ databases">
        <authorList>
            <person name="Chen Y."/>
            <person name="Shah S."/>
            <person name="Dougan E. K."/>
            <person name="Thang M."/>
            <person name="Chan C."/>
        </authorList>
    </citation>
    <scope>NUCLEOTIDE SEQUENCE [LARGE SCALE GENOMIC DNA]</scope>
</reference>
<evidence type="ECO:0000313" key="3">
    <source>
        <dbReference type="EMBL" id="CAK0860590.1"/>
    </source>
</evidence>
<evidence type="ECO:0000313" key="4">
    <source>
        <dbReference type="Proteomes" id="UP001189429"/>
    </source>
</evidence>
<keyword evidence="4" id="KW-1185">Reference proteome</keyword>
<organism evidence="3 4">
    <name type="scientific">Prorocentrum cordatum</name>
    <dbReference type="NCBI Taxonomy" id="2364126"/>
    <lineage>
        <taxon>Eukaryota</taxon>
        <taxon>Sar</taxon>
        <taxon>Alveolata</taxon>
        <taxon>Dinophyceae</taxon>
        <taxon>Prorocentrales</taxon>
        <taxon>Prorocentraceae</taxon>
        <taxon>Prorocentrum</taxon>
    </lineage>
</organism>
<feature type="compositionally biased region" description="Basic and acidic residues" evidence="1">
    <location>
        <begin position="64"/>
        <end position="75"/>
    </location>
</feature>
<feature type="compositionally biased region" description="Low complexity" evidence="1">
    <location>
        <begin position="101"/>
        <end position="127"/>
    </location>
</feature>
<feature type="compositionally biased region" description="Gly residues" evidence="1">
    <location>
        <begin position="161"/>
        <end position="171"/>
    </location>
</feature>
<sequence length="389" mass="39006">MTPALAANSRTAASRTAREGGGWAAVAGRGAPAPPAARGWAELPEGEKRSRTSRLMEMGFPQEDDARQALEEHSWDPNRALDSLILGACRPKPGAQGGAGAAVPPRAPAGGTKAAAEAGIKSLLGLQPKPPPGGGASPDRSTAASDTGHLVPAHAAAAGRGAAGRSGGPPGGRDAQPAARSGAPGLEAGEDWCSASQLNVEEGDPVLVWDGSGTAMGWIYAESVKEGGGAGWLPLSAVGEGAPQQPPLPPAAPALEQLAAAPYAVPLPQSAPAPEQPAMVPYAAPVAPGQLAMASYAAPVPPPPVQAQSSARWMRTSQACAATYDNQLPVQAGAPLLVHTDRVSPDGHWVFAEAQDAGARSFPGVGVGPAAASRSGWVPRVCVEWPGSR</sequence>
<protein>
    <recommendedName>
        <fullName evidence="2">UBA domain-containing protein</fullName>
    </recommendedName>
</protein>
<feature type="domain" description="UBA" evidence="2">
    <location>
        <begin position="44"/>
        <end position="87"/>
    </location>
</feature>
<dbReference type="Pfam" id="PF00627">
    <property type="entry name" value="UBA"/>
    <property type="match status" value="1"/>
</dbReference>
<evidence type="ECO:0000259" key="2">
    <source>
        <dbReference type="PROSITE" id="PS50030"/>
    </source>
</evidence>
<feature type="region of interest" description="Disordered" evidence="1">
    <location>
        <begin position="89"/>
        <end position="189"/>
    </location>
</feature>
<dbReference type="PROSITE" id="PS50030">
    <property type="entry name" value="UBA"/>
    <property type="match status" value="1"/>
</dbReference>
<dbReference type="InterPro" id="IPR015940">
    <property type="entry name" value="UBA"/>
</dbReference>
<dbReference type="InterPro" id="IPR009060">
    <property type="entry name" value="UBA-like_sf"/>
</dbReference>
<name>A0ABN9UL56_9DINO</name>
<dbReference type="Proteomes" id="UP001189429">
    <property type="component" value="Unassembled WGS sequence"/>
</dbReference>
<evidence type="ECO:0000256" key="1">
    <source>
        <dbReference type="SAM" id="MobiDB-lite"/>
    </source>
</evidence>
<gene>
    <name evidence="3" type="ORF">PCOR1329_LOCUS49508</name>
</gene>
<dbReference type="EMBL" id="CAUYUJ010015993">
    <property type="protein sequence ID" value="CAK0860590.1"/>
    <property type="molecule type" value="Genomic_DNA"/>
</dbReference>
<dbReference type="SMART" id="SM00165">
    <property type="entry name" value="UBA"/>
    <property type="match status" value="1"/>
</dbReference>
<feature type="region of interest" description="Disordered" evidence="1">
    <location>
        <begin position="1"/>
        <end position="75"/>
    </location>
</feature>
<feature type="compositionally biased region" description="Low complexity" evidence="1">
    <location>
        <begin position="24"/>
        <end position="42"/>
    </location>
</feature>